<dbReference type="InterPro" id="IPR052474">
    <property type="entry name" value="UDP-GlcNAc_transferase"/>
</dbReference>
<dbReference type="Pfam" id="PF04101">
    <property type="entry name" value="Glyco_tran_28_C"/>
    <property type="match status" value="1"/>
</dbReference>
<keyword evidence="7" id="KW-0256">Endoplasmic reticulum</keyword>
<feature type="domain" description="Glycosyl transferase family 28 C-terminal" evidence="10">
    <location>
        <begin position="60"/>
        <end position="211"/>
    </location>
</feature>
<feature type="region of interest" description="Disordered" evidence="9">
    <location>
        <begin position="1"/>
        <end position="26"/>
    </location>
</feature>
<accession>A0AAN7CX80</accession>
<protein>
    <recommendedName>
        <fullName evidence="3 7">UDP-N-acetylglucosamine transferase subunit ALG13</fullName>
        <ecNumber evidence="2 7">2.4.1.141</ecNumber>
    </recommendedName>
    <alternativeName>
        <fullName evidence="5 7">Asparagine-linked glycosylation protein 13</fullName>
    </alternativeName>
</protein>
<dbReference type="GO" id="GO:0006488">
    <property type="term" value="P:dolichol-linked oligosaccharide biosynthetic process"/>
    <property type="evidence" value="ECO:0007669"/>
    <property type="project" value="TreeGrafter"/>
</dbReference>
<comment type="subunit">
    <text evidence="1 7">Heterodimer with ALG14 to form a functional enzyme.</text>
</comment>
<evidence type="ECO:0000259" key="10">
    <source>
        <dbReference type="Pfam" id="PF04101"/>
    </source>
</evidence>
<keyword evidence="7" id="KW-0808">Transferase</keyword>
<feature type="coiled-coil region" evidence="8">
    <location>
        <begin position="255"/>
        <end position="282"/>
    </location>
</feature>
<evidence type="ECO:0000256" key="7">
    <source>
        <dbReference type="RuleBase" id="RU362128"/>
    </source>
</evidence>
<comment type="catalytic activity">
    <reaction evidence="6">
        <text>an N-acetyl-alpha-D-glucosaminyl-diphospho-di-trans,poly-cis-dolichol + UDP-N-acetyl-alpha-D-glucosamine = an N,N'-diacetylchitobiosyl-diphospho-di-trans,poly-cis-dolichol + UDP + H(+)</text>
        <dbReference type="Rhea" id="RHEA:23380"/>
        <dbReference type="Rhea" id="RHEA-COMP:19507"/>
        <dbReference type="Rhea" id="RHEA-COMP:19510"/>
        <dbReference type="ChEBI" id="CHEBI:15378"/>
        <dbReference type="ChEBI" id="CHEBI:57269"/>
        <dbReference type="ChEBI" id="CHEBI:57705"/>
        <dbReference type="ChEBI" id="CHEBI:58223"/>
        <dbReference type="ChEBI" id="CHEBI:58427"/>
        <dbReference type="EC" id="2.4.1.141"/>
    </reaction>
</comment>
<evidence type="ECO:0000313" key="12">
    <source>
        <dbReference type="Proteomes" id="UP001303647"/>
    </source>
</evidence>
<evidence type="ECO:0000256" key="3">
    <source>
        <dbReference type="ARBA" id="ARBA00017468"/>
    </source>
</evidence>
<dbReference type="GO" id="GO:0004577">
    <property type="term" value="F:N-acetylglucosaminyldiphosphodolichol N-acetylglucosaminyltransferase activity"/>
    <property type="evidence" value="ECO:0007669"/>
    <property type="project" value="UniProtKB-EC"/>
</dbReference>
<dbReference type="PANTHER" id="PTHR47043:SF1">
    <property type="entry name" value="UDP-N-ACETYLGLUCOSAMINE TRANSFERASE SUBUNIT ALG13"/>
    <property type="match status" value="1"/>
</dbReference>
<dbReference type="Gene3D" id="3.40.50.2000">
    <property type="entry name" value="Glycogen Phosphorylase B"/>
    <property type="match status" value="1"/>
</dbReference>
<dbReference type="EMBL" id="MU857620">
    <property type="protein sequence ID" value="KAK4249741.1"/>
    <property type="molecule type" value="Genomic_DNA"/>
</dbReference>
<dbReference type="Proteomes" id="UP001303647">
    <property type="component" value="Unassembled WGS sequence"/>
</dbReference>
<comment type="caution">
    <text evidence="11">The sequence shown here is derived from an EMBL/GenBank/DDBJ whole genome shotgun (WGS) entry which is preliminary data.</text>
</comment>
<comment type="subcellular location">
    <subcellularLocation>
        <location evidence="7">Endoplasmic reticulum</location>
    </subcellularLocation>
</comment>
<keyword evidence="8" id="KW-0175">Coiled coil</keyword>
<reference evidence="11" key="2">
    <citation type="submission" date="2023-05" db="EMBL/GenBank/DDBJ databases">
        <authorList>
            <consortium name="Lawrence Berkeley National Laboratory"/>
            <person name="Steindorff A."/>
            <person name="Hensen N."/>
            <person name="Bonometti L."/>
            <person name="Westerberg I."/>
            <person name="Brannstrom I.O."/>
            <person name="Guillou S."/>
            <person name="Cros-Aarteil S."/>
            <person name="Calhoun S."/>
            <person name="Haridas S."/>
            <person name="Kuo A."/>
            <person name="Mondo S."/>
            <person name="Pangilinan J."/>
            <person name="Riley R."/>
            <person name="Labutti K."/>
            <person name="Andreopoulos B."/>
            <person name="Lipzen A."/>
            <person name="Chen C."/>
            <person name="Yanf M."/>
            <person name="Daum C."/>
            <person name="Ng V."/>
            <person name="Clum A."/>
            <person name="Ohm R."/>
            <person name="Martin F."/>
            <person name="Silar P."/>
            <person name="Natvig D."/>
            <person name="Lalanne C."/>
            <person name="Gautier V."/>
            <person name="Ament-Velasquez S.L."/>
            <person name="Kruys A."/>
            <person name="Hutchinson M.I."/>
            <person name="Powell A.J."/>
            <person name="Barry K."/>
            <person name="Miller A.N."/>
            <person name="Grigoriev I.V."/>
            <person name="Debuchy R."/>
            <person name="Gladieux P."/>
            <person name="Thoren M.H."/>
            <person name="Johannesson H."/>
        </authorList>
    </citation>
    <scope>NUCLEOTIDE SEQUENCE</scope>
    <source>
        <strain evidence="11">CBS 359.72</strain>
    </source>
</reference>
<evidence type="ECO:0000256" key="2">
    <source>
        <dbReference type="ARBA" id="ARBA00012614"/>
    </source>
</evidence>
<sequence length="291" mass="30725">MVNGVNGVGGCSDGGSSSGSNSVSVTQARELKRRRVDLLSDDGVETHQNTPQTALPGRRCFVTVGATAGFRALLDEVSTAGFCLCLAEHGYTTLEVQCGPDEAAFAERVARLSDDDKHGIAIRSFGYTGNMQAHILNCRGQAGVRPAGCVISHGGTGTVGEVLGVGAPLIVVANPTLMDNHQLELAESLEEQNVAVHGRIGSLAAAIDRVAERIIQGTLDALPPYCPPSFPVPATDRITLFDWMVLTCYPDELAAQMHIADLDQAEADFAQQQQQAQQVSSQENNGLAQLD</sequence>
<dbReference type="PANTHER" id="PTHR47043">
    <property type="entry name" value="UDP-N-ACETYLGLUCOSAMINE TRANSFERASE SUBUNIT ALG13"/>
    <property type="match status" value="1"/>
</dbReference>
<feature type="compositionally biased region" description="Gly residues" evidence="9">
    <location>
        <begin position="1"/>
        <end position="17"/>
    </location>
</feature>
<evidence type="ECO:0000256" key="4">
    <source>
        <dbReference type="ARBA" id="ARBA00024804"/>
    </source>
</evidence>
<keyword evidence="7" id="KW-0328">Glycosyltransferase</keyword>
<comment type="function">
    <text evidence="4 7">Involved in protein N-glycosylation. Essential for the second step of the dolichol-linked oligosaccharide pathway.</text>
</comment>
<organism evidence="11 12">
    <name type="scientific">Corynascus novoguineensis</name>
    <dbReference type="NCBI Taxonomy" id="1126955"/>
    <lineage>
        <taxon>Eukaryota</taxon>
        <taxon>Fungi</taxon>
        <taxon>Dikarya</taxon>
        <taxon>Ascomycota</taxon>
        <taxon>Pezizomycotina</taxon>
        <taxon>Sordariomycetes</taxon>
        <taxon>Sordariomycetidae</taxon>
        <taxon>Sordariales</taxon>
        <taxon>Chaetomiaceae</taxon>
        <taxon>Corynascus</taxon>
    </lineage>
</organism>
<dbReference type="EC" id="2.4.1.141" evidence="2 7"/>
<dbReference type="AlphaFoldDB" id="A0AAN7CX80"/>
<evidence type="ECO:0000313" key="11">
    <source>
        <dbReference type="EMBL" id="KAK4249741.1"/>
    </source>
</evidence>
<comment type="similarity">
    <text evidence="7">Belongs to the glycosyltransferase 28 family.</text>
</comment>
<name>A0AAN7CX80_9PEZI</name>
<evidence type="ECO:0000256" key="8">
    <source>
        <dbReference type="SAM" id="Coils"/>
    </source>
</evidence>
<proteinExistence type="inferred from homology"/>
<dbReference type="GO" id="GO:0043541">
    <property type="term" value="C:UDP-N-acetylglucosamine transferase complex"/>
    <property type="evidence" value="ECO:0007669"/>
    <property type="project" value="TreeGrafter"/>
</dbReference>
<evidence type="ECO:0000256" key="5">
    <source>
        <dbReference type="ARBA" id="ARBA00032061"/>
    </source>
</evidence>
<dbReference type="InterPro" id="IPR007235">
    <property type="entry name" value="Glyco_trans_28_C"/>
</dbReference>
<keyword evidence="12" id="KW-1185">Reference proteome</keyword>
<evidence type="ECO:0000256" key="6">
    <source>
        <dbReference type="ARBA" id="ARBA00048184"/>
    </source>
</evidence>
<gene>
    <name evidence="7" type="primary">ALG13</name>
    <name evidence="11" type="ORF">C7999DRAFT_29802</name>
</gene>
<evidence type="ECO:0000256" key="9">
    <source>
        <dbReference type="SAM" id="MobiDB-lite"/>
    </source>
</evidence>
<reference evidence="11" key="1">
    <citation type="journal article" date="2023" name="Mol. Phylogenet. Evol.">
        <title>Genome-scale phylogeny and comparative genomics of the fungal order Sordariales.</title>
        <authorList>
            <person name="Hensen N."/>
            <person name="Bonometti L."/>
            <person name="Westerberg I."/>
            <person name="Brannstrom I.O."/>
            <person name="Guillou S."/>
            <person name="Cros-Aarteil S."/>
            <person name="Calhoun S."/>
            <person name="Haridas S."/>
            <person name="Kuo A."/>
            <person name="Mondo S."/>
            <person name="Pangilinan J."/>
            <person name="Riley R."/>
            <person name="LaButti K."/>
            <person name="Andreopoulos B."/>
            <person name="Lipzen A."/>
            <person name="Chen C."/>
            <person name="Yan M."/>
            <person name="Daum C."/>
            <person name="Ng V."/>
            <person name="Clum A."/>
            <person name="Steindorff A."/>
            <person name="Ohm R.A."/>
            <person name="Martin F."/>
            <person name="Silar P."/>
            <person name="Natvig D.O."/>
            <person name="Lalanne C."/>
            <person name="Gautier V."/>
            <person name="Ament-Velasquez S.L."/>
            <person name="Kruys A."/>
            <person name="Hutchinson M.I."/>
            <person name="Powell A.J."/>
            <person name="Barry K."/>
            <person name="Miller A.N."/>
            <person name="Grigoriev I.V."/>
            <person name="Debuchy R."/>
            <person name="Gladieux P."/>
            <person name="Hiltunen Thoren M."/>
            <person name="Johannesson H."/>
        </authorList>
    </citation>
    <scope>NUCLEOTIDE SEQUENCE</scope>
    <source>
        <strain evidence="11">CBS 359.72</strain>
    </source>
</reference>
<dbReference type="SUPFAM" id="SSF53756">
    <property type="entry name" value="UDP-Glycosyltransferase/glycogen phosphorylase"/>
    <property type="match status" value="1"/>
</dbReference>
<evidence type="ECO:0000256" key="1">
    <source>
        <dbReference type="ARBA" id="ARBA00011198"/>
    </source>
</evidence>